<dbReference type="AlphaFoldDB" id="A0A0P7YEF8"/>
<keyword evidence="1" id="KW-0732">Signal</keyword>
<evidence type="ECO:0000256" key="1">
    <source>
        <dbReference type="SAM" id="SignalP"/>
    </source>
</evidence>
<comment type="caution">
    <text evidence="2">The sequence shown here is derived from an EMBL/GenBank/DDBJ whole genome shotgun (WGS) entry which is preliminary data.</text>
</comment>
<dbReference type="EMBL" id="LJZQ01000010">
    <property type="protein sequence ID" value="KPQ28888.1"/>
    <property type="molecule type" value="Genomic_DNA"/>
</dbReference>
<organism evidence="2 3">
    <name type="scientific">Marinobacter excellens HL-55</name>
    <dbReference type="NCBI Taxonomy" id="1305731"/>
    <lineage>
        <taxon>Bacteria</taxon>
        <taxon>Pseudomonadati</taxon>
        <taxon>Pseudomonadota</taxon>
        <taxon>Gammaproteobacteria</taxon>
        <taxon>Pseudomonadales</taxon>
        <taxon>Marinobacteraceae</taxon>
        <taxon>Marinobacter</taxon>
    </lineage>
</organism>
<dbReference type="STRING" id="1305731.GCA_000934705_03058"/>
<proteinExistence type="predicted"/>
<sequence>MLNKSRYLLALTILLTLSGCAALDKMAGLPVNEGNGYAIEHERKIYGGGVHIEYRDPELLENEIRTQMENRMASESELQDALDRIPEGGRIFVHYEATTVEAANTEWLEYVLFKDGEEVYRRKGKDQIAEVPTSYSGGIGFWWNIDAIDLRQPIKVPFKFIVISNLKDQRDTFTISRP</sequence>
<dbReference type="PATRIC" id="fig|1305731.5.peg.4"/>
<gene>
    <name evidence="2" type="ORF">HLUCCX14_08345</name>
</gene>
<protein>
    <recommendedName>
        <fullName evidence="4">Lipoprotein</fullName>
    </recommendedName>
</protein>
<evidence type="ECO:0000313" key="3">
    <source>
        <dbReference type="Proteomes" id="UP000050416"/>
    </source>
</evidence>
<feature type="signal peptide" evidence="1">
    <location>
        <begin position="1"/>
        <end position="21"/>
    </location>
</feature>
<dbReference type="PROSITE" id="PS51257">
    <property type="entry name" value="PROKAR_LIPOPROTEIN"/>
    <property type="match status" value="1"/>
</dbReference>
<dbReference type="Proteomes" id="UP000050416">
    <property type="component" value="Unassembled WGS sequence"/>
</dbReference>
<name>A0A0P7YEF8_9GAMM</name>
<reference evidence="2 3" key="1">
    <citation type="submission" date="2015-09" db="EMBL/GenBank/DDBJ databases">
        <title>Identification and resolution of microdiversity through metagenomic sequencing of parallel consortia.</title>
        <authorList>
            <person name="Nelson W.C."/>
            <person name="Romine M.F."/>
            <person name="Lindemann S.R."/>
        </authorList>
    </citation>
    <scope>NUCLEOTIDE SEQUENCE [LARGE SCALE GENOMIC DNA]</scope>
    <source>
        <strain evidence="2">HL-55</strain>
    </source>
</reference>
<feature type="chain" id="PRO_5006146203" description="Lipoprotein" evidence="1">
    <location>
        <begin position="22"/>
        <end position="178"/>
    </location>
</feature>
<evidence type="ECO:0000313" key="2">
    <source>
        <dbReference type="EMBL" id="KPQ28888.1"/>
    </source>
</evidence>
<evidence type="ECO:0008006" key="4">
    <source>
        <dbReference type="Google" id="ProtNLM"/>
    </source>
</evidence>
<accession>A0A0P7YEF8</accession>